<keyword evidence="2" id="KW-0560">Oxidoreductase</keyword>
<proteinExistence type="inferred from homology"/>
<dbReference type="Pfam" id="PF00106">
    <property type="entry name" value="adh_short"/>
    <property type="match status" value="1"/>
</dbReference>
<protein>
    <submittedName>
        <fullName evidence="4">SDR family NAD(P)-dependent oxidoreductase</fullName>
    </submittedName>
</protein>
<organism evidence="4 5">
    <name type="scientific">Robbsia betulipollinis</name>
    <dbReference type="NCBI Taxonomy" id="2981849"/>
    <lineage>
        <taxon>Bacteria</taxon>
        <taxon>Pseudomonadati</taxon>
        <taxon>Pseudomonadota</taxon>
        <taxon>Betaproteobacteria</taxon>
        <taxon>Burkholderiales</taxon>
        <taxon>Burkholderiaceae</taxon>
        <taxon>Robbsia</taxon>
    </lineage>
</organism>
<evidence type="ECO:0000256" key="3">
    <source>
        <dbReference type="RuleBase" id="RU000363"/>
    </source>
</evidence>
<evidence type="ECO:0000313" key="4">
    <source>
        <dbReference type="EMBL" id="MCY0386079.1"/>
    </source>
</evidence>
<dbReference type="RefSeq" id="WP_267845318.1">
    <property type="nucleotide sequence ID" value="NZ_JAPMXC010000001.1"/>
</dbReference>
<evidence type="ECO:0000256" key="2">
    <source>
        <dbReference type="ARBA" id="ARBA00023002"/>
    </source>
</evidence>
<dbReference type="InterPro" id="IPR020904">
    <property type="entry name" value="Sc_DH/Rdtase_CS"/>
</dbReference>
<dbReference type="PRINTS" id="PR00081">
    <property type="entry name" value="GDHRDH"/>
</dbReference>
<sequence length="249" mass="26494">MNILVTGATAGFGQAIARRLIADGHTVIATGRRLERLQELATELGDKLIPRVMDVTKRSDVEAAFAWAEGAVGQIDGLINNAGLALGLEPADRALLDEWETMIDTNIKGLIYCTHAALPGMVARNSGAVINIGSTAGTYPYPGGNVYGATKAFVHQFSLNLRSDLVGKKVRVSSIEPGLCGGTEFSQTRFRGNADQAKAVYQGTEPLSADDIANTVSWLLSLPEHVNINAIEMMPICQAPGPLAVKRDH</sequence>
<dbReference type="PANTHER" id="PTHR42901">
    <property type="entry name" value="ALCOHOL DEHYDROGENASE"/>
    <property type="match status" value="1"/>
</dbReference>
<dbReference type="PRINTS" id="PR00080">
    <property type="entry name" value="SDRFAMILY"/>
</dbReference>
<dbReference type="PANTHER" id="PTHR42901:SF1">
    <property type="entry name" value="ALCOHOL DEHYDROGENASE"/>
    <property type="match status" value="1"/>
</dbReference>
<evidence type="ECO:0000256" key="1">
    <source>
        <dbReference type="ARBA" id="ARBA00006484"/>
    </source>
</evidence>
<comment type="caution">
    <text evidence="4">The sequence shown here is derived from an EMBL/GenBank/DDBJ whole genome shotgun (WGS) entry which is preliminary data.</text>
</comment>
<accession>A0ABT3ZHS7</accession>
<dbReference type="SUPFAM" id="SSF51735">
    <property type="entry name" value="NAD(P)-binding Rossmann-fold domains"/>
    <property type="match status" value="1"/>
</dbReference>
<gene>
    <name evidence="4" type="ORF">OVY01_02225</name>
</gene>
<dbReference type="Gene3D" id="3.40.50.720">
    <property type="entry name" value="NAD(P)-binding Rossmann-like Domain"/>
    <property type="match status" value="1"/>
</dbReference>
<dbReference type="PROSITE" id="PS00061">
    <property type="entry name" value="ADH_SHORT"/>
    <property type="match status" value="1"/>
</dbReference>
<name>A0ABT3ZHS7_9BURK</name>
<evidence type="ECO:0000313" key="5">
    <source>
        <dbReference type="Proteomes" id="UP001082899"/>
    </source>
</evidence>
<comment type="similarity">
    <text evidence="1 3">Belongs to the short-chain dehydrogenases/reductases (SDR) family.</text>
</comment>
<dbReference type="EMBL" id="JAPMXC010000001">
    <property type="protein sequence ID" value="MCY0386079.1"/>
    <property type="molecule type" value="Genomic_DNA"/>
</dbReference>
<reference evidence="4" key="1">
    <citation type="submission" date="2022-11" db="EMBL/GenBank/DDBJ databases">
        <title>Robbsia betulipollinis sp. nov., isolated from pollen of birch (Betula pendula).</title>
        <authorList>
            <person name="Shi H."/>
            <person name="Ambika Manirajan B."/>
            <person name="Ratering S."/>
            <person name="Geissler-Plaum R."/>
            <person name="Schnell S."/>
        </authorList>
    </citation>
    <scope>NUCLEOTIDE SEQUENCE</scope>
    <source>
        <strain evidence="4">Bb-Pol-6</strain>
    </source>
</reference>
<keyword evidence="5" id="KW-1185">Reference proteome</keyword>
<dbReference type="Proteomes" id="UP001082899">
    <property type="component" value="Unassembled WGS sequence"/>
</dbReference>
<dbReference type="InterPro" id="IPR036291">
    <property type="entry name" value="NAD(P)-bd_dom_sf"/>
</dbReference>
<dbReference type="InterPro" id="IPR002347">
    <property type="entry name" value="SDR_fam"/>
</dbReference>